<keyword evidence="3" id="KW-0808">Transferase</keyword>
<name>A0A6L2MQH7_TANCI</name>
<feature type="chain" id="PRO_5027095379" evidence="1">
    <location>
        <begin position="21"/>
        <end position="152"/>
    </location>
</feature>
<dbReference type="PROSITE" id="PS50878">
    <property type="entry name" value="RT_POL"/>
    <property type="match status" value="1"/>
</dbReference>
<keyword evidence="1" id="KW-0732">Signal</keyword>
<reference evidence="3" key="1">
    <citation type="journal article" date="2019" name="Sci. Rep.">
        <title>Draft genome of Tanacetum cinerariifolium, the natural source of mosquito coil.</title>
        <authorList>
            <person name="Yamashiro T."/>
            <person name="Shiraishi A."/>
            <person name="Satake H."/>
            <person name="Nakayama K."/>
        </authorList>
    </citation>
    <scope>NUCLEOTIDE SEQUENCE</scope>
</reference>
<evidence type="ECO:0000256" key="1">
    <source>
        <dbReference type="SAM" id="SignalP"/>
    </source>
</evidence>
<dbReference type="Pfam" id="PF00078">
    <property type="entry name" value="RVT_1"/>
    <property type="match status" value="1"/>
</dbReference>
<sequence length="152" mass="16894">LAPFLFILVMESLHLSFTRTVNEGLFTGLQLNESMTISHLFYADDVVFIGEWSESNMENIVIILKCFFLASGLKINIQKSHIMGVGVADGLIHQAASLIGCAIMKTPFRYLGVLVGNNSLRCSAWSDTIHKLRSRLSKWKVKTISVGGDLLY</sequence>
<dbReference type="PANTHER" id="PTHR33116">
    <property type="entry name" value="REVERSE TRANSCRIPTASE ZINC-BINDING DOMAIN-CONTAINING PROTEIN-RELATED-RELATED"/>
    <property type="match status" value="1"/>
</dbReference>
<feature type="signal peptide" evidence="1">
    <location>
        <begin position="1"/>
        <end position="20"/>
    </location>
</feature>
<organism evidence="3">
    <name type="scientific">Tanacetum cinerariifolium</name>
    <name type="common">Dalmatian daisy</name>
    <name type="synonym">Chrysanthemum cinerariifolium</name>
    <dbReference type="NCBI Taxonomy" id="118510"/>
    <lineage>
        <taxon>Eukaryota</taxon>
        <taxon>Viridiplantae</taxon>
        <taxon>Streptophyta</taxon>
        <taxon>Embryophyta</taxon>
        <taxon>Tracheophyta</taxon>
        <taxon>Spermatophyta</taxon>
        <taxon>Magnoliopsida</taxon>
        <taxon>eudicotyledons</taxon>
        <taxon>Gunneridae</taxon>
        <taxon>Pentapetalae</taxon>
        <taxon>asterids</taxon>
        <taxon>campanulids</taxon>
        <taxon>Asterales</taxon>
        <taxon>Asteraceae</taxon>
        <taxon>Asteroideae</taxon>
        <taxon>Anthemideae</taxon>
        <taxon>Anthemidinae</taxon>
        <taxon>Tanacetum</taxon>
    </lineage>
</organism>
<comment type="caution">
    <text evidence="3">The sequence shown here is derived from an EMBL/GenBank/DDBJ whole genome shotgun (WGS) entry which is preliminary data.</text>
</comment>
<dbReference type="InterPro" id="IPR000477">
    <property type="entry name" value="RT_dom"/>
</dbReference>
<proteinExistence type="predicted"/>
<feature type="non-terminal residue" evidence="3">
    <location>
        <position position="1"/>
    </location>
</feature>
<feature type="domain" description="Reverse transcriptase" evidence="2">
    <location>
        <begin position="1"/>
        <end position="115"/>
    </location>
</feature>
<dbReference type="EMBL" id="BKCJ010006920">
    <property type="protein sequence ID" value="GEU74624.1"/>
    <property type="molecule type" value="Genomic_DNA"/>
</dbReference>
<dbReference type="SUPFAM" id="SSF56672">
    <property type="entry name" value="DNA/RNA polymerases"/>
    <property type="match status" value="1"/>
</dbReference>
<dbReference type="AlphaFoldDB" id="A0A6L2MQH7"/>
<dbReference type="PANTHER" id="PTHR33116:SF79">
    <property type="entry name" value="REVERSE TRANSCRIPTASE DOMAIN, ZINC FINGER, CCHC-TYPE-RELATED"/>
    <property type="match status" value="1"/>
</dbReference>
<gene>
    <name evidence="3" type="ORF">Tci_046602</name>
</gene>
<keyword evidence="3" id="KW-0548">Nucleotidyltransferase</keyword>
<dbReference type="GO" id="GO:0003964">
    <property type="term" value="F:RNA-directed DNA polymerase activity"/>
    <property type="evidence" value="ECO:0007669"/>
    <property type="project" value="UniProtKB-KW"/>
</dbReference>
<accession>A0A6L2MQH7</accession>
<dbReference type="InterPro" id="IPR043502">
    <property type="entry name" value="DNA/RNA_pol_sf"/>
</dbReference>
<protein>
    <submittedName>
        <fullName evidence="3">RNA-directed DNA polymerase, eukaryota</fullName>
    </submittedName>
</protein>
<evidence type="ECO:0000313" key="3">
    <source>
        <dbReference type="EMBL" id="GEU74624.1"/>
    </source>
</evidence>
<keyword evidence="3" id="KW-0695">RNA-directed DNA polymerase</keyword>
<evidence type="ECO:0000259" key="2">
    <source>
        <dbReference type="PROSITE" id="PS50878"/>
    </source>
</evidence>